<dbReference type="Proteomes" id="UP000649617">
    <property type="component" value="Unassembled WGS sequence"/>
</dbReference>
<dbReference type="Pfam" id="PF14299">
    <property type="entry name" value="PP2"/>
    <property type="match status" value="1"/>
</dbReference>
<evidence type="ECO:0000313" key="2">
    <source>
        <dbReference type="Proteomes" id="UP000649617"/>
    </source>
</evidence>
<comment type="caution">
    <text evidence="1">The sequence shown here is derived from an EMBL/GenBank/DDBJ whole genome shotgun (WGS) entry which is preliminary data.</text>
</comment>
<dbReference type="SUPFAM" id="SSF54236">
    <property type="entry name" value="Ubiquitin-like"/>
    <property type="match status" value="1"/>
</dbReference>
<reference evidence="1" key="1">
    <citation type="submission" date="2021-02" db="EMBL/GenBank/DDBJ databases">
        <authorList>
            <person name="Dougan E. K."/>
            <person name="Rhodes N."/>
            <person name="Thang M."/>
            <person name="Chan C."/>
        </authorList>
    </citation>
    <scope>NUCLEOTIDE SEQUENCE</scope>
</reference>
<gene>
    <name evidence="1" type="primary">Ank2</name>
    <name evidence="1" type="ORF">SPIL2461_LOCUS9821</name>
</gene>
<organism evidence="1 2">
    <name type="scientific">Symbiodinium pilosum</name>
    <name type="common">Dinoflagellate</name>
    <dbReference type="NCBI Taxonomy" id="2952"/>
    <lineage>
        <taxon>Eukaryota</taxon>
        <taxon>Sar</taxon>
        <taxon>Alveolata</taxon>
        <taxon>Dinophyceae</taxon>
        <taxon>Suessiales</taxon>
        <taxon>Symbiodiniaceae</taxon>
        <taxon>Symbiodinium</taxon>
    </lineage>
</organism>
<dbReference type="InterPro" id="IPR029071">
    <property type="entry name" value="Ubiquitin-like_domsf"/>
</dbReference>
<accession>A0A812QQ79</accession>
<sequence length="215" mass="23781">MVLVTITMGPSGRQMFSGDMDQQSRVQDLKQLVLPNVATEKMTLLHGGNMMEDSSVLGSYLTEPHAMALELTLTLRRVSIYADLDGAWFGDQRYIPAVHEAGRTVHLLDGVCWFELCGTFRGMEGGNWSIFLRVKRKHRIYFDTDVIVSLNGSETKTFVPGVLSSLPEEQWTLLDLGAFQGSGSLKVELKGADCSNHGQHSKSGLYIDQLLAEPC</sequence>
<protein>
    <submittedName>
        <fullName evidence="1">Ank2 protein</fullName>
    </submittedName>
</protein>
<dbReference type="AlphaFoldDB" id="A0A812QQ79"/>
<proteinExistence type="predicted"/>
<dbReference type="InterPro" id="IPR025886">
    <property type="entry name" value="PP2-like"/>
</dbReference>
<dbReference type="OrthoDB" id="10443585at2759"/>
<dbReference type="EMBL" id="CAJNIZ010017446">
    <property type="protein sequence ID" value="CAE7398573.1"/>
    <property type="molecule type" value="Genomic_DNA"/>
</dbReference>
<evidence type="ECO:0000313" key="1">
    <source>
        <dbReference type="EMBL" id="CAE7398573.1"/>
    </source>
</evidence>
<keyword evidence="2" id="KW-1185">Reference proteome</keyword>
<name>A0A812QQ79_SYMPI</name>